<keyword evidence="3" id="KW-1185">Reference proteome</keyword>
<dbReference type="RefSeq" id="WP_207090563.1">
    <property type="nucleotide sequence ID" value="NZ_JAFLQW010000645.1"/>
</dbReference>
<dbReference type="EMBL" id="JAFLQW010000645">
    <property type="protein sequence ID" value="MBO0352146.1"/>
    <property type="molecule type" value="Genomic_DNA"/>
</dbReference>
<dbReference type="SUPFAM" id="SSF52266">
    <property type="entry name" value="SGNH hydrolase"/>
    <property type="match status" value="1"/>
</dbReference>
<dbReference type="InterPro" id="IPR001087">
    <property type="entry name" value="GDSL"/>
</dbReference>
<dbReference type="Pfam" id="PF00657">
    <property type="entry name" value="Lipase_GDSL"/>
    <property type="match status" value="1"/>
</dbReference>
<reference evidence="2 3" key="1">
    <citation type="submission" date="2021-03" db="EMBL/GenBank/DDBJ databases">
        <title>Metabolic Capacity of the Antarctic Cyanobacterium Phormidium pseudopriestleyi that Sustains Oxygenic Photosynthesis in the Presence of Hydrogen Sulfide.</title>
        <authorList>
            <person name="Lumian J.E."/>
            <person name="Jungblut A.D."/>
            <person name="Dillon M.L."/>
            <person name="Hawes I."/>
            <person name="Doran P.T."/>
            <person name="Mackey T.J."/>
            <person name="Dick G.J."/>
            <person name="Grettenberger C.L."/>
            <person name="Sumner D.Y."/>
        </authorList>
    </citation>
    <scope>NUCLEOTIDE SEQUENCE [LARGE SCALE GENOMIC DNA]</scope>
    <source>
        <strain evidence="2 3">FRX01</strain>
    </source>
</reference>
<dbReference type="PANTHER" id="PTHR30383:SF5">
    <property type="entry name" value="SGNH HYDROLASE-TYPE ESTERASE DOMAIN-CONTAINING PROTEIN"/>
    <property type="match status" value="1"/>
</dbReference>
<evidence type="ECO:0000256" key="1">
    <source>
        <dbReference type="SAM" id="SignalP"/>
    </source>
</evidence>
<gene>
    <name evidence="2" type="ORF">J0895_24300</name>
</gene>
<feature type="signal peptide" evidence="1">
    <location>
        <begin position="1"/>
        <end position="28"/>
    </location>
</feature>
<evidence type="ECO:0000313" key="2">
    <source>
        <dbReference type="EMBL" id="MBO0352146.1"/>
    </source>
</evidence>
<feature type="chain" id="PRO_5046777808" evidence="1">
    <location>
        <begin position="29"/>
        <end position="304"/>
    </location>
</feature>
<dbReference type="NCBIfam" id="TIGR02595">
    <property type="entry name" value="PEP_CTERM"/>
    <property type="match status" value="1"/>
</dbReference>
<protein>
    <submittedName>
        <fullName evidence="2">PEP-CTERM sorting domain-containing protein</fullName>
    </submittedName>
</protein>
<name>A0ABS3FYG0_9CYAN</name>
<dbReference type="InterPro" id="IPR051532">
    <property type="entry name" value="Ester_Hydrolysis_Enzymes"/>
</dbReference>
<dbReference type="InterPro" id="IPR013424">
    <property type="entry name" value="Ice-binding_C"/>
</dbReference>
<dbReference type="InterPro" id="IPR036514">
    <property type="entry name" value="SGNH_hydro_sf"/>
</dbReference>
<dbReference type="PANTHER" id="PTHR30383">
    <property type="entry name" value="THIOESTERASE 1/PROTEASE 1/LYSOPHOSPHOLIPASE L1"/>
    <property type="match status" value="1"/>
</dbReference>
<evidence type="ECO:0000313" key="3">
    <source>
        <dbReference type="Proteomes" id="UP000664844"/>
    </source>
</evidence>
<dbReference type="Gene3D" id="3.40.50.1110">
    <property type="entry name" value="SGNH hydrolase"/>
    <property type="match status" value="1"/>
</dbReference>
<sequence length="304" mass="32567">MKRLSLTLASTAFATLVLLGATSSTAQAFSLTQSNPLKIMPLGDSNTRGRGDDPAGYRDDLWMRLNDSGFNVDFVGSATTNSPTNWDQPYAFDRNHQGHGGYAISGNTYAGAGDLMSNIDNWLNAATPDVILLMAGTNDFIFQNTTAQETIDELGTLIDKILGWSSDVNVLISSIAPLAPNRGLSQEAALYNNMIPGLLGSDRYQQNNLSFVDTRNLFTGDDLYDGVHFTPQGYTTLANAWFDGIVSASNLGNPSRDPIIVETPGSDDSVSIPEPTSVLGVLAFGLVGAGSLRKRRHVSPLSNR</sequence>
<comment type="caution">
    <text evidence="2">The sequence shown here is derived from an EMBL/GenBank/DDBJ whole genome shotgun (WGS) entry which is preliminary data.</text>
</comment>
<accession>A0ABS3FYG0</accession>
<dbReference type="CDD" id="cd01833">
    <property type="entry name" value="XynB_like"/>
    <property type="match status" value="1"/>
</dbReference>
<keyword evidence="1" id="KW-0732">Signal</keyword>
<dbReference type="Proteomes" id="UP000664844">
    <property type="component" value="Unassembled WGS sequence"/>
</dbReference>
<proteinExistence type="predicted"/>
<organism evidence="2 3">
    <name type="scientific">Phormidium pseudopriestleyi FRX01</name>
    <dbReference type="NCBI Taxonomy" id="1759528"/>
    <lineage>
        <taxon>Bacteria</taxon>
        <taxon>Bacillati</taxon>
        <taxon>Cyanobacteriota</taxon>
        <taxon>Cyanophyceae</taxon>
        <taxon>Oscillatoriophycideae</taxon>
        <taxon>Oscillatoriales</taxon>
        <taxon>Oscillatoriaceae</taxon>
        <taxon>Phormidium</taxon>
    </lineage>
</organism>